<gene>
    <name evidence="6" type="ORF">PPRIM_AZ9-3.1.T0360225</name>
</gene>
<dbReference type="Pfam" id="PF03416">
    <property type="entry name" value="Peptidase_C54"/>
    <property type="match status" value="1"/>
</dbReference>
<evidence type="ECO:0000313" key="7">
    <source>
        <dbReference type="Proteomes" id="UP000688137"/>
    </source>
</evidence>
<evidence type="ECO:0000313" key="6">
    <source>
        <dbReference type="EMBL" id="CAD8064636.1"/>
    </source>
</evidence>
<keyword evidence="3" id="KW-0788">Thiol protease</keyword>
<dbReference type="GO" id="GO:0015031">
    <property type="term" value="P:protein transport"/>
    <property type="evidence" value="ECO:0007669"/>
    <property type="project" value="UniProtKB-KW"/>
</dbReference>
<keyword evidence="7" id="KW-1185">Reference proteome</keyword>
<evidence type="ECO:0000256" key="2">
    <source>
        <dbReference type="ARBA" id="ARBA00022801"/>
    </source>
</evidence>
<keyword evidence="2 4" id="KW-0378">Hydrolase</keyword>
<comment type="subcellular location">
    <subcellularLocation>
        <location evidence="4">Cytoplasm</location>
    </subcellularLocation>
</comment>
<evidence type="ECO:0000256" key="4">
    <source>
        <dbReference type="RuleBase" id="RU363115"/>
    </source>
</evidence>
<dbReference type="GO" id="GO:0035973">
    <property type="term" value="P:aggrephagy"/>
    <property type="evidence" value="ECO:0007669"/>
    <property type="project" value="TreeGrafter"/>
</dbReference>
<accession>A0A8S1LIQ0</accession>
<reference evidence="6" key="1">
    <citation type="submission" date="2021-01" db="EMBL/GenBank/DDBJ databases">
        <authorList>
            <consortium name="Genoscope - CEA"/>
            <person name="William W."/>
        </authorList>
    </citation>
    <scope>NUCLEOTIDE SEQUENCE</scope>
</reference>
<proteinExistence type="inferred from homology"/>
<evidence type="ECO:0000256" key="1">
    <source>
        <dbReference type="ARBA" id="ARBA00022670"/>
    </source>
</evidence>
<comment type="similarity">
    <text evidence="4">Belongs to the peptidase C54 family.</text>
</comment>
<sequence length="393" mass="46773">MQNLCGSLLNRWYNAKFNLTQYVYDIDKQLRQQDKIIHILNDTISNDIDIEQRIEKLKQIFTKIIWFSYRKNIPKFQITSLTSDTGWGCMIRVAQMALAQIIRYYHSFTKPEQLIVLIRHFIDDDDNELTDFIQQTNKNQIEYYHAPFSIQKIVHFAKVQLKKQPGDWYKPDEILQTLDYLFKYSQYSLNMQIYINYECAFILQDAIQQMFNYNQGNEIWLKERAKNNNQFNSEDYKGICVFLPARIGLQNTNKDYLEVMNQLMTLPYFQGIIGGVSKRALYIVGRIQDYLIYLDPHFVQNAQNFEDLSKSQTSYTCQNIQLIHNSLIDPSIVICLCIRNALELLDLWQILQHLKQEYQELFFISLLETNNELQILNSFQYIDQDDELVNIVK</sequence>
<organism evidence="6 7">
    <name type="scientific">Paramecium primaurelia</name>
    <dbReference type="NCBI Taxonomy" id="5886"/>
    <lineage>
        <taxon>Eukaryota</taxon>
        <taxon>Sar</taxon>
        <taxon>Alveolata</taxon>
        <taxon>Ciliophora</taxon>
        <taxon>Intramacronucleata</taxon>
        <taxon>Oligohymenophorea</taxon>
        <taxon>Peniculida</taxon>
        <taxon>Parameciidae</taxon>
        <taxon>Paramecium</taxon>
    </lineage>
</organism>
<keyword evidence="1 4" id="KW-0645">Protease</keyword>
<keyword evidence="4" id="KW-0653">Protein transport</keyword>
<dbReference type="PANTHER" id="PTHR22624:SF49">
    <property type="entry name" value="CYSTEINE PROTEASE"/>
    <property type="match status" value="1"/>
</dbReference>
<keyword evidence="4" id="KW-0813">Transport</keyword>
<dbReference type="GO" id="GO:0004197">
    <property type="term" value="F:cysteine-type endopeptidase activity"/>
    <property type="evidence" value="ECO:0007669"/>
    <property type="project" value="TreeGrafter"/>
</dbReference>
<dbReference type="GO" id="GO:0019786">
    <property type="term" value="F:protein-phosphatidylethanolamide deconjugating activity"/>
    <property type="evidence" value="ECO:0007669"/>
    <property type="project" value="InterPro"/>
</dbReference>
<feature type="domain" description="Peptidase C54 catalytic" evidence="5">
    <location>
        <begin position="55"/>
        <end position="348"/>
    </location>
</feature>
<comment type="caution">
    <text evidence="6">The sequence shown here is derived from an EMBL/GenBank/DDBJ whole genome shotgun (WGS) entry which is preliminary data.</text>
</comment>
<dbReference type="GO" id="GO:0000045">
    <property type="term" value="P:autophagosome assembly"/>
    <property type="evidence" value="ECO:0007669"/>
    <property type="project" value="TreeGrafter"/>
</dbReference>
<evidence type="ECO:0000259" key="5">
    <source>
        <dbReference type="Pfam" id="PF03416"/>
    </source>
</evidence>
<dbReference type="GO" id="GO:0000423">
    <property type="term" value="P:mitophagy"/>
    <property type="evidence" value="ECO:0007669"/>
    <property type="project" value="TreeGrafter"/>
</dbReference>
<dbReference type="InterPro" id="IPR046792">
    <property type="entry name" value="Peptidase_C54_cat"/>
</dbReference>
<evidence type="ECO:0000256" key="3">
    <source>
        <dbReference type="ARBA" id="ARBA00022807"/>
    </source>
</evidence>
<dbReference type="AlphaFoldDB" id="A0A8S1LIQ0"/>
<dbReference type="EMBL" id="CAJJDM010000035">
    <property type="protein sequence ID" value="CAD8064636.1"/>
    <property type="molecule type" value="Genomic_DNA"/>
</dbReference>
<dbReference type="PANTHER" id="PTHR22624">
    <property type="entry name" value="CYSTEINE PROTEASE ATG4"/>
    <property type="match status" value="1"/>
</dbReference>
<protein>
    <recommendedName>
        <fullName evidence="4">Cysteine protease</fullName>
        <ecNumber evidence="4">3.4.22.-</ecNumber>
    </recommendedName>
</protein>
<dbReference type="InterPro" id="IPR005078">
    <property type="entry name" value="Peptidase_C54"/>
</dbReference>
<keyword evidence="4" id="KW-0963">Cytoplasm</keyword>
<dbReference type="GO" id="GO:0005737">
    <property type="term" value="C:cytoplasm"/>
    <property type="evidence" value="ECO:0007669"/>
    <property type="project" value="UniProtKB-SubCell"/>
</dbReference>
<comment type="function">
    <text evidence="4">Cysteine protease that plays a key role in autophagy by mediating both proteolytic activation and delipidation of ATG8 family proteins.</text>
</comment>
<name>A0A8S1LIQ0_PARPR</name>
<dbReference type="OMA" id="MPRDWAW"/>
<dbReference type="GO" id="GO:0016485">
    <property type="term" value="P:protein processing"/>
    <property type="evidence" value="ECO:0007669"/>
    <property type="project" value="TreeGrafter"/>
</dbReference>
<dbReference type="Proteomes" id="UP000688137">
    <property type="component" value="Unassembled WGS sequence"/>
</dbReference>
<dbReference type="GO" id="GO:0034727">
    <property type="term" value="P:piecemeal microautophagy of the nucleus"/>
    <property type="evidence" value="ECO:0007669"/>
    <property type="project" value="TreeGrafter"/>
</dbReference>
<keyword evidence="4" id="KW-0072">Autophagy</keyword>
<dbReference type="EC" id="3.4.22.-" evidence="4"/>